<dbReference type="Pfam" id="PF20774">
    <property type="entry name" value="InhA-like_VEG"/>
    <property type="match status" value="1"/>
</dbReference>
<dbReference type="InterPro" id="IPR008757">
    <property type="entry name" value="Peptidase_M6-like_domain"/>
</dbReference>
<dbReference type="Gene3D" id="2.60.120.260">
    <property type="entry name" value="Galactose-binding domain-like"/>
    <property type="match status" value="1"/>
</dbReference>
<keyword evidence="5" id="KW-1185">Reference proteome</keyword>
<name>A0A6L5R531_9MICO</name>
<organism evidence="4 5">
    <name type="scientific">Agromyces kandeliae</name>
    <dbReference type="NCBI Taxonomy" id="2666141"/>
    <lineage>
        <taxon>Bacteria</taxon>
        <taxon>Bacillati</taxon>
        <taxon>Actinomycetota</taxon>
        <taxon>Actinomycetes</taxon>
        <taxon>Micrococcales</taxon>
        <taxon>Microbacteriaceae</taxon>
        <taxon>Agromyces</taxon>
    </lineage>
</organism>
<sequence length="754" mass="80584">MVAGAAFGPAAIAAPATDSPTDSTAAAEARPDNRPGPLTQRQDERRKAAQELILSGQAAPGDDGVVQLAEDKYYQAAVSGSGRLFTILAEFGDQGSGKLGTTPGPLHNEIAEPDRTVNNSTHWRADFDTAYYEDLFFGPEDSMADFYSKQSSGNYTVEGEVSDWVQVPGNASTYGDNSVEDDGGAWQFIADSADAWYASRIADGATPDEVEAELASFDVWDRYDFDDDGNFDEPDGYLDHFQAVHAGEGEDAGGGAQGDDAIWSHRWYVNSTDFGQTGPMVGDTQVKFGGTRIGDSGIWIGDYTVEPENGGLGVFAHEYAHDLGLPDFYDTAGGENSTSFWTLMSSGSWLGEGGDDIGTTPNYMGPWEKLQLGWLDYAVVDQGAGDAGEFTLSPAARQVADQEQALVIDVPDAGITSEYTAPNSGSHAWWTGSADDLNTTLTRTLDLAGVRSATVTAKAWYDIEAGYDYLYAEYSVDGGANWTQVGRPLDGSSNGRWSNLRYSVPGGSEVQFRFRYQTDGGVHYAGAFLDDIVIKSGGTTLLTDDVESGENGWTAAGDGFTISTGTETSEGDRYYLVENRTYVDYDATLEHGPYQFDKGLTAPDHVEHFPFQDGMLVWAIDEAYGDNNTIEHQGHGLALPVDANPVKFAYEDGTGPSNRRQPFDATFGLQAIDAVTLHKEVLVGKGRSQSVDYIGAVGSDGTTQQTATFTDADANAFFHSSNPLGGVIVAGHGVEVTVTSQVTGGTMTIHVVNP</sequence>
<feature type="domain" description="Immune inhibitor A-like metallopeptidase VEG" evidence="3">
    <location>
        <begin position="569"/>
        <end position="743"/>
    </location>
</feature>
<dbReference type="PANTHER" id="PTHR41775">
    <property type="entry name" value="SECRETED PROTEIN-RELATED"/>
    <property type="match status" value="1"/>
</dbReference>
<evidence type="ECO:0000259" key="3">
    <source>
        <dbReference type="Pfam" id="PF20774"/>
    </source>
</evidence>
<protein>
    <submittedName>
        <fullName evidence="4">M6 family metalloprotease domain-containing protein</fullName>
    </submittedName>
</protein>
<dbReference type="GO" id="GO:0006508">
    <property type="term" value="P:proteolysis"/>
    <property type="evidence" value="ECO:0007669"/>
    <property type="project" value="UniProtKB-KW"/>
</dbReference>
<reference evidence="4 5" key="1">
    <citation type="submission" date="2019-11" db="EMBL/GenBank/DDBJ databases">
        <title>Agromyces kandeliae sp. nov., isolated from mangrove soil.</title>
        <authorList>
            <person name="Wang R."/>
        </authorList>
    </citation>
    <scope>NUCLEOTIDE SEQUENCE [LARGE SCALE GENOMIC DNA]</scope>
    <source>
        <strain evidence="4 5">Q22</strain>
    </source>
</reference>
<dbReference type="SUPFAM" id="SSF55486">
    <property type="entry name" value="Metalloproteases ('zincins'), catalytic domain"/>
    <property type="match status" value="1"/>
</dbReference>
<dbReference type="Pfam" id="PF20773">
    <property type="entry name" value="InhA-like_MAM"/>
    <property type="match status" value="1"/>
</dbReference>
<dbReference type="NCBIfam" id="TIGR03296">
    <property type="entry name" value="M6dom_TIGR03296"/>
    <property type="match status" value="1"/>
</dbReference>
<keyword evidence="4" id="KW-0378">Hydrolase</keyword>
<comment type="caution">
    <text evidence="4">The sequence shown here is derived from an EMBL/GenBank/DDBJ whole genome shotgun (WGS) entry which is preliminary data.</text>
</comment>
<gene>
    <name evidence="4" type="ORF">GJR97_12120</name>
</gene>
<feature type="region of interest" description="Disordered" evidence="1">
    <location>
        <begin position="1"/>
        <end position="47"/>
    </location>
</feature>
<dbReference type="AlphaFoldDB" id="A0A6L5R531"/>
<evidence type="ECO:0000313" key="4">
    <source>
        <dbReference type="EMBL" id="MRX44468.1"/>
    </source>
</evidence>
<dbReference type="Proteomes" id="UP000476511">
    <property type="component" value="Unassembled WGS sequence"/>
</dbReference>
<keyword evidence="4" id="KW-0645">Protease</keyword>
<dbReference type="EMBL" id="WKJD01000016">
    <property type="protein sequence ID" value="MRX44468.1"/>
    <property type="molecule type" value="Genomic_DNA"/>
</dbReference>
<evidence type="ECO:0000256" key="1">
    <source>
        <dbReference type="SAM" id="MobiDB-lite"/>
    </source>
</evidence>
<feature type="compositionally biased region" description="Low complexity" evidence="1">
    <location>
        <begin position="1"/>
        <end position="27"/>
    </location>
</feature>
<proteinExistence type="predicted"/>
<dbReference type="PANTHER" id="PTHR41775:SF1">
    <property type="entry name" value="PEPTIDASE M6-LIKE DOMAIN-CONTAINING PROTEIN"/>
    <property type="match status" value="1"/>
</dbReference>
<dbReference type="InterPro" id="IPR048665">
    <property type="entry name" value="InhA-like_VEG"/>
</dbReference>
<evidence type="ECO:0000259" key="2">
    <source>
        <dbReference type="Pfam" id="PF05547"/>
    </source>
</evidence>
<feature type="domain" description="Peptidase M6-like" evidence="2">
    <location>
        <begin position="81"/>
        <end position="374"/>
    </location>
</feature>
<dbReference type="Pfam" id="PF05547">
    <property type="entry name" value="Peptidase_M6"/>
    <property type="match status" value="1"/>
</dbReference>
<evidence type="ECO:0000313" key="5">
    <source>
        <dbReference type="Proteomes" id="UP000476511"/>
    </source>
</evidence>
<accession>A0A6L5R531</accession>
<keyword evidence="4" id="KW-0482">Metalloprotease</keyword>
<dbReference type="GO" id="GO:0008237">
    <property type="term" value="F:metallopeptidase activity"/>
    <property type="evidence" value="ECO:0007669"/>
    <property type="project" value="UniProtKB-KW"/>
</dbReference>